<gene>
    <name evidence="1" type="ORF">KY290_017124</name>
</gene>
<sequence>MMNQVSTHKANMEIVPKPTPYTIIQSFAARLRQNQAKNDIHIDLATPIITTKKVLPAGAITTHTNQQPNQEKANEI</sequence>
<proteinExistence type="predicted"/>
<reference evidence="1 2" key="1">
    <citation type="journal article" date="2021" name="bioRxiv">
        <title>Chromosome-scale and haplotype-resolved genome assembly of a tetraploid potato cultivar.</title>
        <authorList>
            <person name="Sun H."/>
            <person name="Jiao W.-B."/>
            <person name="Krause K."/>
            <person name="Campoy J.A."/>
            <person name="Goel M."/>
            <person name="Folz-Donahue K."/>
            <person name="Kukat C."/>
            <person name="Huettel B."/>
            <person name="Schneeberger K."/>
        </authorList>
    </citation>
    <scope>NUCLEOTIDE SEQUENCE [LARGE SCALE GENOMIC DNA]</scope>
    <source>
        <strain evidence="1">SolTubOtavaFocal</strain>
        <tissue evidence="1">Leaves</tissue>
    </source>
</reference>
<name>A0ABQ7VAH5_SOLTU</name>
<protein>
    <submittedName>
        <fullName evidence="1">Uncharacterized protein</fullName>
    </submittedName>
</protein>
<dbReference type="EMBL" id="JAIVGD010000013">
    <property type="protein sequence ID" value="KAH0761051.1"/>
    <property type="molecule type" value="Genomic_DNA"/>
</dbReference>
<comment type="caution">
    <text evidence="1">The sequence shown here is derived from an EMBL/GenBank/DDBJ whole genome shotgun (WGS) entry which is preliminary data.</text>
</comment>
<evidence type="ECO:0000313" key="2">
    <source>
        <dbReference type="Proteomes" id="UP000826656"/>
    </source>
</evidence>
<organism evidence="1 2">
    <name type="scientific">Solanum tuberosum</name>
    <name type="common">Potato</name>
    <dbReference type="NCBI Taxonomy" id="4113"/>
    <lineage>
        <taxon>Eukaryota</taxon>
        <taxon>Viridiplantae</taxon>
        <taxon>Streptophyta</taxon>
        <taxon>Embryophyta</taxon>
        <taxon>Tracheophyta</taxon>
        <taxon>Spermatophyta</taxon>
        <taxon>Magnoliopsida</taxon>
        <taxon>eudicotyledons</taxon>
        <taxon>Gunneridae</taxon>
        <taxon>Pentapetalae</taxon>
        <taxon>asterids</taxon>
        <taxon>lamiids</taxon>
        <taxon>Solanales</taxon>
        <taxon>Solanaceae</taxon>
        <taxon>Solanoideae</taxon>
        <taxon>Solaneae</taxon>
        <taxon>Solanum</taxon>
    </lineage>
</organism>
<accession>A0ABQ7VAH5</accession>
<evidence type="ECO:0000313" key="1">
    <source>
        <dbReference type="EMBL" id="KAH0761051.1"/>
    </source>
</evidence>
<keyword evidence="2" id="KW-1185">Reference proteome</keyword>
<dbReference type="Proteomes" id="UP000826656">
    <property type="component" value="Unassembled WGS sequence"/>
</dbReference>